<dbReference type="PANTHER" id="PTHR30069">
    <property type="entry name" value="TONB-DEPENDENT OUTER MEMBRANE RECEPTOR"/>
    <property type="match status" value="1"/>
</dbReference>
<dbReference type="PROSITE" id="PS51257">
    <property type="entry name" value="PROKAR_LIPOPROTEIN"/>
    <property type="match status" value="1"/>
</dbReference>
<dbReference type="PROSITE" id="PS01156">
    <property type="entry name" value="TONB_DEPENDENT_REC_2"/>
    <property type="match status" value="1"/>
</dbReference>
<evidence type="ECO:0000256" key="11">
    <source>
        <dbReference type="RuleBase" id="RU003357"/>
    </source>
</evidence>
<keyword evidence="6 11" id="KW-0798">TonB box</keyword>
<feature type="signal peptide" evidence="12">
    <location>
        <begin position="1"/>
        <end position="24"/>
    </location>
</feature>
<evidence type="ECO:0000256" key="7">
    <source>
        <dbReference type="ARBA" id="ARBA00023136"/>
    </source>
</evidence>
<keyword evidence="9 10" id="KW-0998">Cell outer membrane</keyword>
<keyword evidence="2 10" id="KW-0813">Transport</keyword>
<keyword evidence="7 10" id="KW-0472">Membrane</keyword>
<evidence type="ECO:0000256" key="3">
    <source>
        <dbReference type="ARBA" id="ARBA00022452"/>
    </source>
</evidence>
<evidence type="ECO:0000313" key="15">
    <source>
        <dbReference type="EMBL" id="MFH6983552.1"/>
    </source>
</evidence>
<dbReference type="InterPro" id="IPR039426">
    <property type="entry name" value="TonB-dep_rcpt-like"/>
</dbReference>
<evidence type="ECO:0000256" key="2">
    <source>
        <dbReference type="ARBA" id="ARBA00022448"/>
    </source>
</evidence>
<evidence type="ECO:0000256" key="8">
    <source>
        <dbReference type="ARBA" id="ARBA00023170"/>
    </source>
</evidence>
<evidence type="ECO:0000259" key="14">
    <source>
        <dbReference type="Pfam" id="PF07715"/>
    </source>
</evidence>
<dbReference type="Gene3D" id="2.40.170.20">
    <property type="entry name" value="TonB-dependent receptor, beta-barrel domain"/>
    <property type="match status" value="1"/>
</dbReference>
<dbReference type="RefSeq" id="WP_395417105.1">
    <property type="nucleotide sequence ID" value="NZ_JBIPKE010000015.1"/>
</dbReference>
<keyword evidence="5 12" id="KW-0732">Signal</keyword>
<proteinExistence type="inferred from homology"/>
<feature type="domain" description="TonB-dependent receptor plug" evidence="14">
    <location>
        <begin position="114"/>
        <end position="220"/>
    </location>
</feature>
<dbReference type="Pfam" id="PF00593">
    <property type="entry name" value="TonB_dep_Rec_b-barrel"/>
    <property type="match status" value="1"/>
</dbReference>
<accession>A0ABW7N7H1</accession>
<dbReference type="EMBL" id="JBIPKE010000015">
    <property type="protein sequence ID" value="MFH6983552.1"/>
    <property type="molecule type" value="Genomic_DNA"/>
</dbReference>
<evidence type="ECO:0000256" key="9">
    <source>
        <dbReference type="ARBA" id="ARBA00023237"/>
    </source>
</evidence>
<dbReference type="InterPro" id="IPR037066">
    <property type="entry name" value="Plug_dom_sf"/>
</dbReference>
<evidence type="ECO:0000256" key="1">
    <source>
        <dbReference type="ARBA" id="ARBA00004571"/>
    </source>
</evidence>
<dbReference type="Pfam" id="PF07715">
    <property type="entry name" value="Plug"/>
    <property type="match status" value="1"/>
</dbReference>
<dbReference type="Gene3D" id="2.170.130.10">
    <property type="entry name" value="TonB-dependent receptor, plug domain"/>
    <property type="match status" value="1"/>
</dbReference>
<evidence type="ECO:0000259" key="13">
    <source>
        <dbReference type="Pfam" id="PF00593"/>
    </source>
</evidence>
<dbReference type="Proteomes" id="UP001610063">
    <property type="component" value="Unassembled WGS sequence"/>
</dbReference>
<comment type="similarity">
    <text evidence="10 11">Belongs to the TonB-dependent receptor family.</text>
</comment>
<keyword evidence="16" id="KW-1185">Reference proteome</keyword>
<evidence type="ECO:0000256" key="5">
    <source>
        <dbReference type="ARBA" id="ARBA00022729"/>
    </source>
</evidence>
<dbReference type="InterPro" id="IPR012910">
    <property type="entry name" value="Plug_dom"/>
</dbReference>
<evidence type="ECO:0000313" key="16">
    <source>
        <dbReference type="Proteomes" id="UP001610063"/>
    </source>
</evidence>
<comment type="caution">
    <text evidence="15">The sequence shown here is derived from an EMBL/GenBank/DDBJ whole genome shotgun (WGS) entry which is preliminary data.</text>
</comment>
<dbReference type="InterPro" id="IPR036942">
    <property type="entry name" value="Beta-barrel_TonB_sf"/>
</dbReference>
<evidence type="ECO:0000256" key="12">
    <source>
        <dbReference type="SAM" id="SignalP"/>
    </source>
</evidence>
<dbReference type="InterPro" id="IPR010917">
    <property type="entry name" value="TonB_rcpt_CS"/>
</dbReference>
<feature type="domain" description="TonB-dependent receptor-like beta-barrel" evidence="13">
    <location>
        <begin position="330"/>
        <end position="776"/>
    </location>
</feature>
<sequence length="803" mass="89291">MKRSIMLWSLLTMACLGYTQVVTVQDLETGHPLELVTVVSNQHNALLTTNSQGQVKINPFIKASRIDFRMMGYKTISMSFDELELAGFLVEMSSSQVSLDQVVVSATRWSQTGQEVPSKIITITPKDIALQNPQTAADLLGGSGEVFIQKSQQGGGSPMIRGFSTNRLLYTVDGIRMNTAIFRSGNLQNVISLDPFATESAEVLFGPGSIIYGSDAIGGVMAFQTLTPQFSLDEKPLITGKAVTRYASANNEKTGHFDVSIGWEKWATVTSVSSYNFGDLRMGSYGPEEYLRPIYVQRQDSRDVVVTNPDPKVQTPSGYTQINMMQKVRFKPNVRWDFQYGFHYSATSDYARYDRHIRYKNGLPRSAEWNYGPQIWMMNNFTATNSRVNPLYDQMTLRAAQQHFEESRIDRDFNGDTRASRFEKVNAFSVNLDFVKAPGPKANIYYGLELITNDVDSRGTDEDITTGESVTGPARYPESTWSSYAAYLTYQYNLSGQWMLQAGGRYNLYALEADFSNNLPFYPFPESEASLADGAFTGSLGMLYHPGQTWSVSANASTGFRSPNVDDLGKVFDSEPGAVVIPNTGLSAEYAYNAELGIAKVFNETVKLDLTGYYTILENAMVRRNFTLNGEDSIMYDGELSQVQAIQNAAVANVHGIQAGLEIQLPAGFGFSTQYNYQKGEEELDDGSKSPSRHAAPWFGVTKLTYASGGLNIQLYAVYNGEKRFADLPEEEKAKDYLYAMDKNGDPYSPAWYTLNLKAMYQINDAFTVTGGMENLTDQRYRPYSSGLVAPGRNFILALKAKF</sequence>
<feature type="chain" id="PRO_5045380784" evidence="12">
    <location>
        <begin position="25"/>
        <end position="803"/>
    </location>
</feature>
<evidence type="ECO:0000256" key="4">
    <source>
        <dbReference type="ARBA" id="ARBA00022692"/>
    </source>
</evidence>
<protein>
    <submittedName>
        <fullName evidence="15">TonB-dependent receptor domain-containing protein</fullName>
    </submittedName>
</protein>
<evidence type="ECO:0000256" key="10">
    <source>
        <dbReference type="PROSITE-ProRule" id="PRU01360"/>
    </source>
</evidence>
<gene>
    <name evidence="15" type="ORF">ACHKAR_08890</name>
</gene>
<keyword evidence="4 10" id="KW-0812">Transmembrane</keyword>
<keyword evidence="8 15" id="KW-0675">Receptor</keyword>
<comment type="subcellular location">
    <subcellularLocation>
        <location evidence="1 10">Cell outer membrane</location>
        <topology evidence="1 10">Multi-pass membrane protein</topology>
    </subcellularLocation>
</comment>
<keyword evidence="3 10" id="KW-1134">Transmembrane beta strand</keyword>
<dbReference type="CDD" id="cd01347">
    <property type="entry name" value="ligand_gated_channel"/>
    <property type="match status" value="1"/>
</dbReference>
<dbReference type="InterPro" id="IPR000531">
    <property type="entry name" value="Beta-barrel_TonB"/>
</dbReference>
<reference evidence="15 16" key="1">
    <citation type="journal article" date="2013" name="Int. J. Syst. Evol. Microbiol.">
        <title>Marinoscillum luteum sp. nov., isolated from marine sediment.</title>
        <authorList>
            <person name="Cha I.T."/>
            <person name="Park S.J."/>
            <person name="Kim S.J."/>
            <person name="Kim J.G."/>
            <person name="Jung M.Y."/>
            <person name="Shin K.S."/>
            <person name="Kwon K.K."/>
            <person name="Yang S.H."/>
            <person name="Seo Y.S."/>
            <person name="Rhee S.K."/>
        </authorList>
    </citation>
    <scope>NUCLEOTIDE SEQUENCE [LARGE SCALE GENOMIC DNA]</scope>
    <source>
        <strain evidence="15 16">KCTC 23939</strain>
    </source>
</reference>
<dbReference type="SUPFAM" id="SSF56935">
    <property type="entry name" value="Porins"/>
    <property type="match status" value="1"/>
</dbReference>
<organism evidence="15 16">
    <name type="scientific">Marinoscillum luteum</name>
    <dbReference type="NCBI Taxonomy" id="861051"/>
    <lineage>
        <taxon>Bacteria</taxon>
        <taxon>Pseudomonadati</taxon>
        <taxon>Bacteroidota</taxon>
        <taxon>Cytophagia</taxon>
        <taxon>Cytophagales</taxon>
        <taxon>Reichenbachiellaceae</taxon>
        <taxon>Marinoscillum</taxon>
    </lineage>
</organism>
<name>A0ABW7N7H1_9BACT</name>
<evidence type="ECO:0000256" key="6">
    <source>
        <dbReference type="ARBA" id="ARBA00023077"/>
    </source>
</evidence>
<dbReference type="PANTHER" id="PTHR30069:SF29">
    <property type="entry name" value="HEMOGLOBIN AND HEMOGLOBIN-HAPTOGLOBIN-BINDING PROTEIN 1-RELATED"/>
    <property type="match status" value="1"/>
</dbReference>
<dbReference type="PROSITE" id="PS52016">
    <property type="entry name" value="TONB_DEPENDENT_REC_3"/>
    <property type="match status" value="1"/>
</dbReference>